<dbReference type="Pfam" id="PF00850">
    <property type="entry name" value="Hist_deacetyl"/>
    <property type="match status" value="1"/>
</dbReference>
<evidence type="ECO:0000256" key="5">
    <source>
        <dbReference type="SAM" id="MobiDB-lite"/>
    </source>
</evidence>
<dbReference type="PRINTS" id="PR01272">
    <property type="entry name" value="ACUCPROTEIN"/>
</dbReference>
<dbReference type="AlphaFoldDB" id="A0A021VVQ4"/>
<sequence>MLTRVVWSPALLGYDFGPGHPMAPVRLDLTFRLARELGLLDADGVVVVGAEPATEEVLATAHDPAYVAAVQQASATGRPDPAHGLGTADDPCFPGMHEAAARIVAGSVEAADAVWSGEVLHAVNIAGGMHHARRSTAAGFCIYNDAVAAIRRLLEAGAERVAYVDLDAHHGDGVEAAFWDDPRVLTVSVHETGLTLFPGTGHATDVGGPHARGTVVNVALPAGTSDTRWLRAVDAVAVAVVRAFAPDVLVTQHGCDAHGMDPLTHLDVSVDAQRAAMERVHELAHDVCGGRWLALGGGGYAITQVVPRMWSHLLGIAAHAPVAVDTAVPDGFAEHVREITSGGEAPSTMGDGREAREPRPWSEGYDPSDDVDRVILAARRAVFEWHDLDPLYD</sequence>
<dbReference type="GO" id="GO:0045150">
    <property type="term" value="P:acetoin catabolic process"/>
    <property type="evidence" value="ECO:0007669"/>
    <property type="project" value="UniProtKB-UniPathway"/>
</dbReference>
<dbReference type="Gene3D" id="3.40.800.20">
    <property type="entry name" value="Histone deacetylase domain"/>
    <property type="match status" value="1"/>
</dbReference>
<evidence type="ECO:0000256" key="4">
    <source>
        <dbReference type="ARBA" id="ARBA00022627"/>
    </source>
</evidence>
<evidence type="ECO:0000313" key="7">
    <source>
        <dbReference type="EMBL" id="EYR64125.1"/>
    </source>
</evidence>
<dbReference type="InterPro" id="IPR037138">
    <property type="entry name" value="His_deacetylse_dom_sf"/>
</dbReference>
<evidence type="ECO:0000256" key="1">
    <source>
        <dbReference type="ARBA" id="ARBA00005101"/>
    </source>
</evidence>
<proteinExistence type="inferred from homology"/>
<dbReference type="GO" id="GO:0040029">
    <property type="term" value="P:epigenetic regulation of gene expression"/>
    <property type="evidence" value="ECO:0007669"/>
    <property type="project" value="TreeGrafter"/>
</dbReference>
<dbReference type="PRINTS" id="PR01270">
    <property type="entry name" value="HDASUPER"/>
</dbReference>
<protein>
    <recommendedName>
        <fullName evidence="3">Acetoin utilization protein AcuC</fullName>
    </recommendedName>
</protein>
<dbReference type="PANTHER" id="PTHR10625">
    <property type="entry name" value="HISTONE DEACETYLASE HDAC1-RELATED"/>
    <property type="match status" value="1"/>
</dbReference>
<dbReference type="InterPro" id="IPR003085">
    <property type="entry name" value="AcuC"/>
</dbReference>
<dbReference type="EMBL" id="AXCW01000046">
    <property type="protein sequence ID" value="EYR64125.1"/>
    <property type="molecule type" value="Genomic_DNA"/>
</dbReference>
<keyword evidence="8" id="KW-1185">Reference proteome</keyword>
<evidence type="ECO:0000259" key="6">
    <source>
        <dbReference type="Pfam" id="PF00850"/>
    </source>
</evidence>
<accession>A0A021VVQ4</accession>
<dbReference type="UniPathway" id="UPA00040"/>
<reference evidence="7 8" key="1">
    <citation type="submission" date="2014-01" db="EMBL/GenBank/DDBJ databases">
        <title>Actinotalea ferrariae CF5-4.</title>
        <authorList>
            <person name="Chen F."/>
            <person name="Li Y."/>
            <person name="Wang G."/>
        </authorList>
    </citation>
    <scope>NUCLEOTIDE SEQUENCE [LARGE SCALE GENOMIC DNA]</scope>
    <source>
        <strain evidence="7 8">CF5-4</strain>
    </source>
</reference>
<dbReference type="Proteomes" id="UP000019753">
    <property type="component" value="Unassembled WGS sequence"/>
</dbReference>
<dbReference type="SUPFAM" id="SSF52768">
    <property type="entry name" value="Arginase/deacetylase"/>
    <property type="match status" value="1"/>
</dbReference>
<feature type="region of interest" description="Disordered" evidence="5">
    <location>
        <begin position="341"/>
        <end position="367"/>
    </location>
</feature>
<feature type="compositionally biased region" description="Basic and acidic residues" evidence="5">
    <location>
        <begin position="351"/>
        <end position="360"/>
    </location>
</feature>
<dbReference type="InterPro" id="IPR023801">
    <property type="entry name" value="His_deacetylse_dom"/>
</dbReference>
<gene>
    <name evidence="7" type="ORF">N866_15450</name>
</gene>
<evidence type="ECO:0000313" key="8">
    <source>
        <dbReference type="Proteomes" id="UP000019753"/>
    </source>
</evidence>
<organism evidence="7 8">
    <name type="scientific">Actinotalea ferrariae CF5-4</name>
    <dbReference type="NCBI Taxonomy" id="948458"/>
    <lineage>
        <taxon>Bacteria</taxon>
        <taxon>Bacillati</taxon>
        <taxon>Actinomycetota</taxon>
        <taxon>Actinomycetes</taxon>
        <taxon>Micrococcales</taxon>
        <taxon>Cellulomonadaceae</taxon>
        <taxon>Actinotalea</taxon>
    </lineage>
</organism>
<dbReference type="OrthoDB" id="9808367at2"/>
<name>A0A021VVQ4_9CELL</name>
<dbReference type="RefSeq" id="WP_034224286.1">
    <property type="nucleotide sequence ID" value="NZ_AXCW01000046.1"/>
</dbReference>
<dbReference type="PANTHER" id="PTHR10625:SF10">
    <property type="entry name" value="HISTONE DEACETYLASE HDAC1"/>
    <property type="match status" value="1"/>
</dbReference>
<dbReference type="GO" id="GO:0004407">
    <property type="term" value="F:histone deacetylase activity"/>
    <property type="evidence" value="ECO:0007669"/>
    <property type="project" value="TreeGrafter"/>
</dbReference>
<dbReference type="CDD" id="cd09994">
    <property type="entry name" value="HDAC_AcuC_like"/>
    <property type="match status" value="1"/>
</dbReference>
<feature type="domain" description="Histone deacetylase" evidence="6">
    <location>
        <begin position="20"/>
        <end position="314"/>
    </location>
</feature>
<dbReference type="InterPro" id="IPR023696">
    <property type="entry name" value="Ureohydrolase_dom_sf"/>
</dbReference>
<evidence type="ECO:0000256" key="2">
    <source>
        <dbReference type="ARBA" id="ARBA00005947"/>
    </source>
</evidence>
<comment type="pathway">
    <text evidence="1">Ketone degradation; acetoin degradation.</text>
</comment>
<dbReference type="InterPro" id="IPR000286">
    <property type="entry name" value="HDACs"/>
</dbReference>
<keyword evidence="4" id="KW-0006">Acetoin catabolism</keyword>
<comment type="similarity">
    <text evidence="2">Belongs to the histone deacetylase family.</text>
</comment>
<evidence type="ECO:0000256" key="3">
    <source>
        <dbReference type="ARBA" id="ARBA00020218"/>
    </source>
</evidence>
<comment type="caution">
    <text evidence="7">The sequence shown here is derived from an EMBL/GenBank/DDBJ whole genome shotgun (WGS) entry which is preliminary data.</text>
</comment>